<dbReference type="GO" id="GO:0045004">
    <property type="term" value="P:DNA replication proofreading"/>
    <property type="evidence" value="ECO:0007669"/>
    <property type="project" value="TreeGrafter"/>
</dbReference>
<dbReference type="InterPro" id="IPR047296">
    <property type="entry name" value="GIY-YIG_UvrC_Cho"/>
</dbReference>
<dbReference type="InterPro" id="IPR000305">
    <property type="entry name" value="GIY-YIG_endonuc"/>
</dbReference>
<accession>A0AAE3XME9</accession>
<name>A0AAE3XME9_9BACT</name>
<dbReference type="InterPro" id="IPR013520">
    <property type="entry name" value="Ribonucl_H"/>
</dbReference>
<dbReference type="InterPro" id="IPR036397">
    <property type="entry name" value="RNaseH_sf"/>
</dbReference>
<evidence type="ECO:0000259" key="3">
    <source>
        <dbReference type="PROSITE" id="PS50164"/>
    </source>
</evidence>
<evidence type="ECO:0000256" key="2">
    <source>
        <dbReference type="ARBA" id="ARBA00026073"/>
    </source>
</evidence>
<dbReference type="Gene3D" id="3.40.1440.10">
    <property type="entry name" value="GIY-YIG endonuclease"/>
    <property type="match status" value="1"/>
</dbReference>
<dbReference type="SUPFAM" id="SSF82771">
    <property type="entry name" value="GIY-YIG endonuclease"/>
    <property type="match status" value="1"/>
</dbReference>
<dbReference type="GO" id="GO:0005829">
    <property type="term" value="C:cytosol"/>
    <property type="evidence" value="ECO:0007669"/>
    <property type="project" value="TreeGrafter"/>
</dbReference>
<protein>
    <submittedName>
        <fullName evidence="4">DNA polymerase-3 subunit epsilon</fullName>
        <ecNumber evidence="4">2.7.7.7</ecNumber>
    </submittedName>
</protein>
<keyword evidence="4" id="KW-0808">Transferase</keyword>
<dbReference type="Gene3D" id="3.30.420.10">
    <property type="entry name" value="Ribonuclease H-like superfamily/Ribonuclease H"/>
    <property type="match status" value="1"/>
</dbReference>
<reference evidence="4" key="1">
    <citation type="submission" date="2023-07" db="EMBL/GenBank/DDBJ databases">
        <title>Genomic Encyclopedia of Type Strains, Phase IV (KMG-IV): sequencing the most valuable type-strain genomes for metagenomic binning, comparative biology and taxonomic classification.</title>
        <authorList>
            <person name="Goeker M."/>
        </authorList>
    </citation>
    <scope>NUCLEOTIDE SEQUENCE</scope>
    <source>
        <strain evidence="4">DSM 26174</strain>
    </source>
</reference>
<evidence type="ECO:0000313" key="5">
    <source>
        <dbReference type="Proteomes" id="UP001185092"/>
    </source>
</evidence>
<dbReference type="CDD" id="cd06127">
    <property type="entry name" value="DEDDh"/>
    <property type="match status" value="1"/>
</dbReference>
<dbReference type="InterPro" id="IPR006054">
    <property type="entry name" value="DnaQ"/>
</dbReference>
<gene>
    <name evidence="4" type="ORF">HNQ88_002675</name>
</gene>
<evidence type="ECO:0000313" key="4">
    <source>
        <dbReference type="EMBL" id="MDR6239627.1"/>
    </source>
</evidence>
<dbReference type="AlphaFoldDB" id="A0AAE3XME9"/>
<comment type="subunit">
    <text evidence="2">DNA polymerase III contains a core (composed of alpha, epsilon and theta chains) that associates with a tau subunit. This core dimerizes to form the POLIII' complex. PolIII' associates with the gamma complex (composed of gamma, delta, delta', psi and chi chains) and with the beta chain to form the complete DNA polymerase III complex.</text>
</comment>
<dbReference type="InterPro" id="IPR035901">
    <property type="entry name" value="GIY-YIG_endonuc_sf"/>
</dbReference>
<dbReference type="GO" id="GO:0008408">
    <property type="term" value="F:3'-5' exonuclease activity"/>
    <property type="evidence" value="ECO:0007669"/>
    <property type="project" value="TreeGrafter"/>
</dbReference>
<dbReference type="PANTHER" id="PTHR30231">
    <property type="entry name" value="DNA POLYMERASE III SUBUNIT EPSILON"/>
    <property type="match status" value="1"/>
</dbReference>
<dbReference type="CDD" id="cd10434">
    <property type="entry name" value="GIY-YIG_UvrC_Cho"/>
    <property type="match status" value="1"/>
</dbReference>
<dbReference type="PANTHER" id="PTHR30231:SF41">
    <property type="entry name" value="DNA POLYMERASE III SUBUNIT EPSILON"/>
    <property type="match status" value="1"/>
</dbReference>
<dbReference type="Pfam" id="PF00929">
    <property type="entry name" value="RNase_T"/>
    <property type="match status" value="1"/>
</dbReference>
<dbReference type="Pfam" id="PF01541">
    <property type="entry name" value="GIY-YIG"/>
    <property type="match status" value="1"/>
</dbReference>
<dbReference type="FunFam" id="3.30.420.10:FF:000045">
    <property type="entry name" value="3'-5' exonuclease DinG"/>
    <property type="match status" value="1"/>
</dbReference>
<dbReference type="EMBL" id="JAVDQD010000003">
    <property type="protein sequence ID" value="MDR6239627.1"/>
    <property type="molecule type" value="Genomic_DNA"/>
</dbReference>
<dbReference type="GO" id="GO:0003887">
    <property type="term" value="F:DNA-directed DNA polymerase activity"/>
    <property type="evidence" value="ECO:0007669"/>
    <property type="project" value="UniProtKB-EC"/>
</dbReference>
<evidence type="ECO:0000256" key="1">
    <source>
        <dbReference type="ARBA" id="ARBA00025483"/>
    </source>
</evidence>
<dbReference type="PROSITE" id="PS50164">
    <property type="entry name" value="GIY_YIG"/>
    <property type="match status" value="1"/>
</dbReference>
<feature type="domain" description="GIY-YIG" evidence="3">
    <location>
        <begin position="192"/>
        <end position="269"/>
    </location>
</feature>
<keyword evidence="4" id="KW-0548">Nucleotidyltransferase</keyword>
<organism evidence="4 5">
    <name type="scientific">Aureibacter tunicatorum</name>
    <dbReference type="NCBI Taxonomy" id="866807"/>
    <lineage>
        <taxon>Bacteria</taxon>
        <taxon>Pseudomonadati</taxon>
        <taxon>Bacteroidota</taxon>
        <taxon>Cytophagia</taxon>
        <taxon>Cytophagales</taxon>
        <taxon>Persicobacteraceae</taxon>
        <taxon>Aureibacter</taxon>
    </lineage>
</organism>
<dbReference type="InterPro" id="IPR012337">
    <property type="entry name" value="RNaseH-like_sf"/>
</dbReference>
<dbReference type="EC" id="2.7.7.7" evidence="4"/>
<dbReference type="NCBIfam" id="TIGR00573">
    <property type="entry name" value="dnaq"/>
    <property type="match status" value="1"/>
</dbReference>
<dbReference type="SMART" id="SM00465">
    <property type="entry name" value="GIYc"/>
    <property type="match status" value="1"/>
</dbReference>
<sequence>MYAILDIETTGGNYNTGKITEIAIYLHDGSKVCKHFHSLVNPEKSIPYYITTITGIDNEMVAHAPKFYEIAKDIIEITDGATIVAHNSAFDYNFIKEEFKNLGYEFKRKNICTVRLSRKLIPGQDSYSLGKLTKALGIELKNHHRAEADAAATVQLFELLLKLDHEKKTIEGRKELLLHPNLSRESIEALPELTGVYYFRNEHDQIIYIGKSLNIKQRVWQHLYNHKTKKALEMKERIASIDYIVTGSELVALLKESDEIKIHKPVYNRAQRRSVFNSGIFAIYDQNGYINFKIAKSATNGQAIIFYDSNEKAKSVLFNGIEKYGLCQKLSGLYKSSGSCFHYTIKQCSGACIQEETPEDYNLKATKFIDNLTYKEKNFLIIDKGINEEERSLICIENGRYIGFGTIQTSDAITSIDDAKNHIQPYRNNKDTQQIIRSYLSNKKVEKIIKF</sequence>
<dbReference type="GO" id="GO:0006289">
    <property type="term" value="P:nucleotide-excision repair"/>
    <property type="evidence" value="ECO:0007669"/>
    <property type="project" value="InterPro"/>
</dbReference>
<dbReference type="SUPFAM" id="SSF53098">
    <property type="entry name" value="Ribonuclease H-like"/>
    <property type="match status" value="1"/>
</dbReference>
<dbReference type="Proteomes" id="UP001185092">
    <property type="component" value="Unassembled WGS sequence"/>
</dbReference>
<dbReference type="GO" id="GO:0003677">
    <property type="term" value="F:DNA binding"/>
    <property type="evidence" value="ECO:0007669"/>
    <property type="project" value="InterPro"/>
</dbReference>
<proteinExistence type="predicted"/>
<comment type="function">
    <text evidence="1">DNA polymerase III is a complex, multichain enzyme responsible for most of the replicative synthesis in bacteria. The epsilon subunit contain the editing function and is a proofreading 3'-5' exonuclease.</text>
</comment>
<dbReference type="RefSeq" id="WP_309939338.1">
    <property type="nucleotide sequence ID" value="NZ_AP025305.1"/>
</dbReference>
<keyword evidence="5" id="KW-1185">Reference proteome</keyword>
<dbReference type="SMART" id="SM00479">
    <property type="entry name" value="EXOIII"/>
    <property type="match status" value="1"/>
</dbReference>
<comment type="caution">
    <text evidence="4">The sequence shown here is derived from an EMBL/GenBank/DDBJ whole genome shotgun (WGS) entry which is preliminary data.</text>
</comment>